<evidence type="ECO:0000313" key="4">
    <source>
        <dbReference type="Proteomes" id="UP001526430"/>
    </source>
</evidence>
<dbReference type="CDD" id="cd08891">
    <property type="entry name" value="SRPBCC_CalC"/>
    <property type="match status" value="1"/>
</dbReference>
<comment type="similarity">
    <text evidence="1">Belongs to the AHA1 family.</text>
</comment>
<accession>A0ABT3NVY6</accession>
<evidence type="ECO:0000256" key="1">
    <source>
        <dbReference type="ARBA" id="ARBA00006817"/>
    </source>
</evidence>
<reference evidence="3 4" key="1">
    <citation type="submission" date="2022-10" db="EMBL/GenBank/DDBJ databases">
        <title>Roseococcus glaciei nov., sp. nov., isolated from glacier.</title>
        <authorList>
            <person name="Liu Q."/>
            <person name="Xin Y.-H."/>
        </authorList>
    </citation>
    <scope>NUCLEOTIDE SEQUENCE [LARGE SCALE GENOMIC DNA]</scope>
    <source>
        <strain evidence="3 4">MDT2-1-1</strain>
    </source>
</reference>
<feature type="domain" description="Activator of Hsp90 ATPase homologue 1/2-like C-terminal" evidence="2">
    <location>
        <begin position="24"/>
        <end position="136"/>
    </location>
</feature>
<dbReference type="SUPFAM" id="SSF55961">
    <property type="entry name" value="Bet v1-like"/>
    <property type="match status" value="1"/>
</dbReference>
<dbReference type="EMBL" id="JAPFQI010000005">
    <property type="protein sequence ID" value="MCW8085734.1"/>
    <property type="molecule type" value="Genomic_DNA"/>
</dbReference>
<comment type="caution">
    <text evidence="3">The sequence shown here is derived from an EMBL/GenBank/DDBJ whole genome shotgun (WGS) entry which is preliminary data.</text>
</comment>
<evidence type="ECO:0000259" key="2">
    <source>
        <dbReference type="Pfam" id="PF08327"/>
    </source>
</evidence>
<dbReference type="InterPro" id="IPR013538">
    <property type="entry name" value="ASHA1/2-like_C"/>
</dbReference>
<dbReference type="InterPro" id="IPR023393">
    <property type="entry name" value="START-like_dom_sf"/>
</dbReference>
<dbReference type="Pfam" id="PF08327">
    <property type="entry name" value="AHSA1"/>
    <property type="match status" value="1"/>
</dbReference>
<evidence type="ECO:0000313" key="3">
    <source>
        <dbReference type="EMBL" id="MCW8085734.1"/>
    </source>
</evidence>
<dbReference type="Gene3D" id="3.30.530.20">
    <property type="match status" value="1"/>
</dbReference>
<keyword evidence="4" id="KW-1185">Reference proteome</keyword>
<dbReference type="Proteomes" id="UP001526430">
    <property type="component" value="Unassembled WGS sequence"/>
</dbReference>
<gene>
    <name evidence="3" type="ORF">OF850_08870</name>
</gene>
<dbReference type="RefSeq" id="WP_301589679.1">
    <property type="nucleotide sequence ID" value="NZ_JAPFQI010000005.1"/>
</dbReference>
<name>A0ABT3NVY6_9PROT</name>
<sequence>MTRGGSAPQNLDDETRHAVTVGLPPAAAFRLFTEGFGRWWPPEYSWAGDGLVRIGMEPVEGGACFEVGPHEFRCDWGRVTVWEPPRFLAFTWQIGPDRTPQPDPARASFVSVAFRPEGARTRVELTHAGFRNHGEAGPAYREEMSSPLGWPLLLSRYARIAG</sequence>
<proteinExistence type="inferred from homology"/>
<protein>
    <submittedName>
        <fullName evidence="3">SRPBCC family protein</fullName>
    </submittedName>
</protein>
<organism evidence="3 4">
    <name type="scientific">Sabulicella glaciei</name>
    <dbReference type="NCBI Taxonomy" id="2984948"/>
    <lineage>
        <taxon>Bacteria</taxon>
        <taxon>Pseudomonadati</taxon>
        <taxon>Pseudomonadota</taxon>
        <taxon>Alphaproteobacteria</taxon>
        <taxon>Acetobacterales</taxon>
        <taxon>Acetobacteraceae</taxon>
        <taxon>Sabulicella</taxon>
    </lineage>
</organism>